<dbReference type="Proteomes" id="UP000256379">
    <property type="component" value="Unassembled WGS sequence"/>
</dbReference>
<dbReference type="InterPro" id="IPR041183">
    <property type="entry name" value="Cyclophilin-like"/>
</dbReference>
<dbReference type="Pfam" id="PF18050">
    <property type="entry name" value="Cyclophil_like2"/>
    <property type="match status" value="1"/>
</dbReference>
<reference evidence="2 3" key="1">
    <citation type="submission" date="2018-04" db="EMBL/GenBank/DDBJ databases">
        <title>Novel Campyloabacter and Helicobacter Species and Strains.</title>
        <authorList>
            <person name="Mannion A.J."/>
            <person name="Shen Z."/>
            <person name="Fox J.G."/>
        </authorList>
    </citation>
    <scope>NUCLEOTIDE SEQUENCE [LARGE SCALE GENOMIC DNA]</scope>
    <source>
        <strain evidence="2 3">MIT 17-337</strain>
    </source>
</reference>
<feature type="domain" description="Cyclophilin-like" evidence="1">
    <location>
        <begin position="27"/>
        <end position="137"/>
    </location>
</feature>
<dbReference type="Gene3D" id="2.40.100.20">
    <property type="match status" value="1"/>
</dbReference>
<comment type="caution">
    <text evidence="2">The sequence shown here is derived from an EMBL/GenBank/DDBJ whole genome shotgun (WGS) entry which is preliminary data.</text>
</comment>
<evidence type="ECO:0000313" key="3">
    <source>
        <dbReference type="Proteomes" id="UP000256379"/>
    </source>
</evidence>
<name>A0A3D8II87_9HELI</name>
<dbReference type="InterPro" id="IPR029000">
    <property type="entry name" value="Cyclophilin-like_dom_sf"/>
</dbReference>
<proteinExistence type="predicted"/>
<accession>A0A3D8II87</accession>
<gene>
    <name evidence="2" type="ORF">CQA53_07590</name>
</gene>
<sequence length="143" mass="16369">MQKMRILAILLICFQGGLMANEIIVFEFEGQSVELRLVHSEGAKEFLSQLPLTLEFSDFARKEKIARAGLPKALKAKGDRAYQPQIGDLFYYKPWGNIGIFYEIQPASSDLILLGKLTNPNDIEKFKTLKKDFWVKIDKNDDK</sequence>
<organism evidence="2 3">
    <name type="scientific">Helicobacter didelphidarum</name>
    <dbReference type="NCBI Taxonomy" id="2040648"/>
    <lineage>
        <taxon>Bacteria</taxon>
        <taxon>Pseudomonadati</taxon>
        <taxon>Campylobacterota</taxon>
        <taxon>Epsilonproteobacteria</taxon>
        <taxon>Campylobacterales</taxon>
        <taxon>Helicobacteraceae</taxon>
        <taxon>Helicobacter</taxon>
    </lineage>
</organism>
<keyword evidence="3" id="KW-1185">Reference proteome</keyword>
<dbReference type="AlphaFoldDB" id="A0A3D8II87"/>
<evidence type="ECO:0000313" key="2">
    <source>
        <dbReference type="EMBL" id="RDU64635.1"/>
    </source>
</evidence>
<evidence type="ECO:0000259" key="1">
    <source>
        <dbReference type="Pfam" id="PF18050"/>
    </source>
</evidence>
<dbReference type="SUPFAM" id="SSF50891">
    <property type="entry name" value="Cyclophilin-like"/>
    <property type="match status" value="1"/>
</dbReference>
<protein>
    <recommendedName>
        <fullName evidence="1">Cyclophilin-like domain-containing protein</fullName>
    </recommendedName>
</protein>
<dbReference type="EMBL" id="NXLQ01000018">
    <property type="protein sequence ID" value="RDU64635.1"/>
    <property type="molecule type" value="Genomic_DNA"/>
</dbReference>
<dbReference type="OrthoDB" id="5298378at2"/>